<comment type="caution">
    <text evidence="4">The sequence shown here is derived from an EMBL/GenBank/DDBJ whole genome shotgun (WGS) entry which is preliminary data.</text>
</comment>
<dbReference type="EMBL" id="PDZR01000010">
    <property type="protein sequence ID" value="PNG25989.1"/>
    <property type="molecule type" value="Genomic_DNA"/>
</dbReference>
<feature type="domain" description="Ubiquinol-cytochrome c chaperone" evidence="3">
    <location>
        <begin position="34"/>
        <end position="166"/>
    </location>
</feature>
<evidence type="ECO:0000313" key="5">
    <source>
        <dbReference type="Proteomes" id="UP000236286"/>
    </source>
</evidence>
<gene>
    <name evidence="4" type="ORF">CR492_10355</name>
</gene>
<dbReference type="Pfam" id="PF03981">
    <property type="entry name" value="Ubiq_cyt_C_chap"/>
    <property type="match status" value="1"/>
</dbReference>
<evidence type="ECO:0000256" key="2">
    <source>
        <dbReference type="ARBA" id="ARBA00006436"/>
    </source>
</evidence>
<protein>
    <submittedName>
        <fullName evidence="4">Ubiquinol-cytochrome c chaperone</fullName>
    </submittedName>
</protein>
<organism evidence="4 5">
    <name type="scientific">Methylocella silvestris</name>
    <dbReference type="NCBI Taxonomy" id="199596"/>
    <lineage>
        <taxon>Bacteria</taxon>
        <taxon>Pseudomonadati</taxon>
        <taxon>Pseudomonadota</taxon>
        <taxon>Alphaproteobacteria</taxon>
        <taxon>Hyphomicrobiales</taxon>
        <taxon>Beijerinckiaceae</taxon>
        <taxon>Methylocella</taxon>
    </lineage>
</organism>
<dbReference type="RefSeq" id="WP_102843674.1">
    <property type="nucleotide sequence ID" value="NZ_PDZR01000010.1"/>
</dbReference>
<comment type="similarity">
    <text evidence="1">Belongs to the CBP3 family.</text>
</comment>
<dbReference type="PANTHER" id="PTHR12184:SF1">
    <property type="entry name" value="UBIQUINOL-CYTOCHROME-C REDUCTASE COMPLEX ASSEMBLY FACTOR 1"/>
    <property type="match status" value="1"/>
</dbReference>
<name>A0A2J7TGW0_METSI</name>
<dbReference type="InterPro" id="IPR021150">
    <property type="entry name" value="Ubiq_cyt_c_chap"/>
</dbReference>
<evidence type="ECO:0000259" key="3">
    <source>
        <dbReference type="Pfam" id="PF03981"/>
    </source>
</evidence>
<dbReference type="OrthoDB" id="7158889at2"/>
<dbReference type="PANTHER" id="PTHR12184">
    <property type="entry name" value="UBIQUINOL-CYTOCHROME C REDUCTASE COMPLEX ASSEMBLY FACTOR 1 FAMILY MEMBER"/>
    <property type="match status" value="1"/>
</dbReference>
<comment type="similarity">
    <text evidence="2">Belongs to the UPF0174 family.</text>
</comment>
<accession>A0A2J7TGW0</accession>
<proteinExistence type="inferred from homology"/>
<dbReference type="AlphaFoldDB" id="A0A2J7TGW0"/>
<sequence>MLSWFSRRAANRQLIARLLGEIIAAAREPAFFTDYGVPDSFEGRFETLTLHATLVLRQLNAMAPPAPDLAQDLVNAIFAHLDGTLREMGVGDPTVPKKMKVLAEAFLGRGLAYDSAARAGGPALEETLRRNIYAGRGDAGRLARYVAAAGAALARAPFETFVNGPLPFPDPAGVA</sequence>
<reference evidence="4 5" key="1">
    <citation type="submission" date="2017-10" db="EMBL/GenBank/DDBJ databases">
        <title>Genome announcement of Methylocella silvestris TVC from permafrost.</title>
        <authorList>
            <person name="Wang J."/>
            <person name="Geng K."/>
            <person name="Ul-Haque F."/>
            <person name="Crombie A.T."/>
            <person name="Street L.E."/>
            <person name="Wookey P.A."/>
            <person name="Murrell J.C."/>
            <person name="Pratscher J."/>
        </authorList>
    </citation>
    <scope>NUCLEOTIDE SEQUENCE [LARGE SCALE GENOMIC DNA]</scope>
    <source>
        <strain evidence="4 5">TVC</strain>
    </source>
</reference>
<dbReference type="Proteomes" id="UP000236286">
    <property type="component" value="Unassembled WGS sequence"/>
</dbReference>
<evidence type="ECO:0000256" key="1">
    <source>
        <dbReference type="ARBA" id="ARBA00006407"/>
    </source>
</evidence>
<dbReference type="InterPro" id="IPR007129">
    <property type="entry name" value="Ubiqinol_cyt_c_chaperone_CPB3"/>
</dbReference>
<evidence type="ECO:0000313" key="4">
    <source>
        <dbReference type="EMBL" id="PNG25989.1"/>
    </source>
</evidence>